<dbReference type="InterPro" id="IPR036388">
    <property type="entry name" value="WH-like_DNA-bd_sf"/>
</dbReference>
<dbReference type="SMART" id="SM00347">
    <property type="entry name" value="HTH_MARR"/>
    <property type="match status" value="1"/>
</dbReference>
<keyword evidence="1" id="KW-0805">Transcription regulation</keyword>
<accession>A0AAJ5WXT5</accession>
<dbReference type="AlphaFoldDB" id="A0AAJ5WXT5"/>
<sequence>MSVKSTDDWATSLTWTLLPVGRAWQKAAGMEFNRLGMSLSEGAALLVVARLGDGVSQRDVAEEAVIDPAAIARSVLALERDGLLARRRNPTDSRAKALFLTPAGASRAQQLDAALHELRSRALAGLDDADGRAAVRVLVTLDRACRAMLTTPS</sequence>
<evidence type="ECO:0000256" key="3">
    <source>
        <dbReference type="ARBA" id="ARBA00023163"/>
    </source>
</evidence>
<dbReference type="InterPro" id="IPR000835">
    <property type="entry name" value="HTH_MarR-typ"/>
</dbReference>
<dbReference type="Proteomes" id="UP001213664">
    <property type="component" value="Chromosome"/>
</dbReference>
<dbReference type="Pfam" id="PF12802">
    <property type="entry name" value="MarR_2"/>
    <property type="match status" value="1"/>
</dbReference>
<dbReference type="GO" id="GO:0003700">
    <property type="term" value="F:DNA-binding transcription factor activity"/>
    <property type="evidence" value="ECO:0007669"/>
    <property type="project" value="InterPro"/>
</dbReference>
<evidence type="ECO:0000313" key="6">
    <source>
        <dbReference type="Proteomes" id="UP001213664"/>
    </source>
</evidence>
<evidence type="ECO:0000313" key="5">
    <source>
        <dbReference type="EMBL" id="WEK38528.1"/>
    </source>
</evidence>
<keyword evidence="2" id="KW-0238">DNA-binding</keyword>
<keyword evidence="3" id="KW-0804">Transcription</keyword>
<dbReference type="Gene3D" id="1.10.10.10">
    <property type="entry name" value="Winged helix-like DNA-binding domain superfamily/Winged helix DNA-binding domain"/>
    <property type="match status" value="1"/>
</dbReference>
<dbReference type="PANTHER" id="PTHR33164:SF64">
    <property type="entry name" value="TRANSCRIPTIONAL REGULATOR SLYA"/>
    <property type="match status" value="1"/>
</dbReference>
<gene>
    <name evidence="5" type="ORF">P0Y50_08160</name>
</gene>
<organism evidence="5 6">
    <name type="scientific">Candidatus Brevundimonas colombiensis</name>
    <dbReference type="NCBI Taxonomy" id="3121376"/>
    <lineage>
        <taxon>Bacteria</taxon>
        <taxon>Pseudomonadati</taxon>
        <taxon>Pseudomonadota</taxon>
        <taxon>Alphaproteobacteria</taxon>
        <taxon>Caulobacterales</taxon>
        <taxon>Caulobacteraceae</taxon>
        <taxon>Brevundimonas</taxon>
    </lineage>
</organism>
<dbReference type="GO" id="GO:0006950">
    <property type="term" value="P:response to stress"/>
    <property type="evidence" value="ECO:0007669"/>
    <property type="project" value="TreeGrafter"/>
</dbReference>
<name>A0AAJ5WXT5_9CAUL</name>
<dbReference type="GO" id="GO:0003677">
    <property type="term" value="F:DNA binding"/>
    <property type="evidence" value="ECO:0007669"/>
    <property type="project" value="UniProtKB-KW"/>
</dbReference>
<feature type="domain" description="HTH marR-type" evidence="4">
    <location>
        <begin position="10"/>
        <end position="143"/>
    </location>
</feature>
<dbReference type="SUPFAM" id="SSF46785">
    <property type="entry name" value="Winged helix' DNA-binding domain"/>
    <property type="match status" value="1"/>
</dbReference>
<protein>
    <submittedName>
        <fullName evidence="5">MarR family transcriptional regulator</fullName>
    </submittedName>
</protein>
<dbReference type="EMBL" id="CP119326">
    <property type="protein sequence ID" value="WEK38528.1"/>
    <property type="molecule type" value="Genomic_DNA"/>
</dbReference>
<dbReference type="InterPro" id="IPR039422">
    <property type="entry name" value="MarR/SlyA-like"/>
</dbReference>
<evidence type="ECO:0000256" key="2">
    <source>
        <dbReference type="ARBA" id="ARBA00023125"/>
    </source>
</evidence>
<dbReference type="InterPro" id="IPR036390">
    <property type="entry name" value="WH_DNA-bd_sf"/>
</dbReference>
<reference evidence="5" key="1">
    <citation type="submission" date="2023-03" db="EMBL/GenBank/DDBJ databases">
        <title>Andean soil-derived lignocellulolytic bacterial consortium as a source of novel taxa and putative plastic-active enzymes.</title>
        <authorList>
            <person name="Diaz-Garcia L."/>
            <person name="Chuvochina M."/>
            <person name="Feuerriegel G."/>
            <person name="Bunk B."/>
            <person name="Sproer C."/>
            <person name="Streit W.R."/>
            <person name="Rodriguez L.M."/>
            <person name="Overmann J."/>
            <person name="Jimenez D.J."/>
        </authorList>
    </citation>
    <scope>NUCLEOTIDE SEQUENCE</scope>
    <source>
        <strain evidence="5">MAG 833</strain>
    </source>
</reference>
<dbReference type="PROSITE" id="PS50995">
    <property type="entry name" value="HTH_MARR_2"/>
    <property type="match status" value="1"/>
</dbReference>
<evidence type="ECO:0000259" key="4">
    <source>
        <dbReference type="PROSITE" id="PS50995"/>
    </source>
</evidence>
<evidence type="ECO:0000256" key="1">
    <source>
        <dbReference type="ARBA" id="ARBA00023015"/>
    </source>
</evidence>
<proteinExistence type="predicted"/>
<dbReference type="PANTHER" id="PTHR33164">
    <property type="entry name" value="TRANSCRIPTIONAL REGULATOR, MARR FAMILY"/>
    <property type="match status" value="1"/>
</dbReference>